<dbReference type="eggNOG" id="ENOG5032WV7">
    <property type="taxonomic scope" value="Bacteria"/>
</dbReference>
<proteinExistence type="predicted"/>
<keyword evidence="2" id="KW-1185">Reference proteome</keyword>
<name>D9SCM0_GALCS</name>
<dbReference type="KEGG" id="gca:Galf_2604"/>
<dbReference type="OrthoDB" id="9181003at2"/>
<dbReference type="HOGENOM" id="CLU_2380068_0_0_4"/>
<gene>
    <name evidence="1" type="ordered locus">Galf_2604</name>
</gene>
<accession>D9SCM0</accession>
<dbReference type="Proteomes" id="UP000001235">
    <property type="component" value="Chromosome"/>
</dbReference>
<evidence type="ECO:0000313" key="1">
    <source>
        <dbReference type="EMBL" id="ADL56601.1"/>
    </source>
</evidence>
<organism evidence="1 2">
    <name type="scientific">Gallionella capsiferriformans (strain ES-2)</name>
    <name type="common">Gallionella ferruginea capsiferriformans (strain ES-2)</name>
    <dbReference type="NCBI Taxonomy" id="395494"/>
    <lineage>
        <taxon>Bacteria</taxon>
        <taxon>Pseudomonadati</taxon>
        <taxon>Pseudomonadota</taxon>
        <taxon>Betaproteobacteria</taxon>
        <taxon>Nitrosomonadales</taxon>
        <taxon>Gallionellaceae</taxon>
        <taxon>Gallionella</taxon>
    </lineage>
</organism>
<reference evidence="1 2" key="1">
    <citation type="submission" date="2010-08" db="EMBL/GenBank/DDBJ databases">
        <title>Complete sequence of Gallionella capsiferriformans ES-2.</title>
        <authorList>
            <consortium name="US DOE Joint Genome Institute"/>
            <person name="Lucas S."/>
            <person name="Copeland A."/>
            <person name="Lapidus A."/>
            <person name="Cheng J.-F."/>
            <person name="Bruce D."/>
            <person name="Goodwin L."/>
            <person name="Pitluck S."/>
            <person name="Chertkov O."/>
            <person name="Davenport K.W."/>
            <person name="Detter J.C."/>
            <person name="Han C."/>
            <person name="Tapia R."/>
            <person name="Land M."/>
            <person name="Hauser L."/>
            <person name="Chang Y.-J."/>
            <person name="Jeffries C."/>
            <person name="Kyrpides N."/>
            <person name="Ivanova N."/>
            <person name="Mikhailova N."/>
            <person name="Shelobolina E.S."/>
            <person name="Picardal F."/>
            <person name="Roden E."/>
            <person name="Emerson D."/>
            <person name="Woyke T."/>
        </authorList>
    </citation>
    <scope>NUCLEOTIDE SEQUENCE [LARGE SCALE GENOMIC DNA]</scope>
    <source>
        <strain evidence="1 2">ES-2</strain>
    </source>
</reference>
<evidence type="ECO:0000313" key="2">
    <source>
        <dbReference type="Proteomes" id="UP000001235"/>
    </source>
</evidence>
<dbReference type="AlphaFoldDB" id="D9SCM0"/>
<dbReference type="EMBL" id="CP002159">
    <property type="protein sequence ID" value="ADL56601.1"/>
    <property type="molecule type" value="Genomic_DNA"/>
</dbReference>
<protein>
    <submittedName>
        <fullName evidence="1">Uncharacterized protein</fullName>
    </submittedName>
</protein>
<sequence>MGKLDTDSFEQFLESIKQAGVVIFNEHDLRERMAEAHNWRFAFTTMLANGHRAGIFFEDKGHRIDEKKIHRAFSKFKLPKSSEAILATTLNSVH</sequence>